<dbReference type="Proteomes" id="UP000007435">
    <property type="component" value="Chromosome"/>
</dbReference>
<dbReference type="eggNOG" id="ENOG50339J7">
    <property type="taxonomic scope" value="Bacteria"/>
</dbReference>
<dbReference type="HOGENOM" id="CLU_147287_2_0_10"/>
<dbReference type="RefSeq" id="WP_013407249.1">
    <property type="nucleotide sequence ID" value="NC_014655.1"/>
</dbReference>
<keyword evidence="2" id="KW-1185">Reference proteome</keyword>
<dbReference type="EMBL" id="CP002305">
    <property type="protein sequence ID" value="ADQ16194.1"/>
    <property type="molecule type" value="Genomic_DNA"/>
</dbReference>
<dbReference type="KEGG" id="lby:Lbys_0417"/>
<dbReference type="STRING" id="649349.Lbys_0417"/>
<sequence>MKITIPVDCDNAPKRRIIKDFIVSVYQKKWQEVGEILDENFSLISFGENSIDLFDVLKEHFSRISKIEELVIEEILSHGKLGACNGKIKLKNQIINFAYFIEFKSAGKNTITKITEYKI</sequence>
<reference key="1">
    <citation type="submission" date="2010-11" db="EMBL/GenBank/DDBJ databases">
        <title>The complete genome of Leadbetterella byssophila DSM 17132.</title>
        <authorList>
            <consortium name="US DOE Joint Genome Institute (JGI-PGF)"/>
            <person name="Lucas S."/>
            <person name="Copeland A."/>
            <person name="Lapidus A."/>
            <person name="Glavina del Rio T."/>
            <person name="Dalin E."/>
            <person name="Tice H."/>
            <person name="Bruce D."/>
            <person name="Goodwin L."/>
            <person name="Pitluck S."/>
            <person name="Kyrpides N."/>
            <person name="Mavromatis K."/>
            <person name="Ivanova N."/>
            <person name="Teshima H."/>
            <person name="Brettin T."/>
            <person name="Detter J.C."/>
            <person name="Han C."/>
            <person name="Tapia R."/>
            <person name="Land M."/>
            <person name="Hauser L."/>
            <person name="Markowitz V."/>
            <person name="Cheng J.-F."/>
            <person name="Hugenholtz P."/>
            <person name="Woyke T."/>
            <person name="Wu D."/>
            <person name="Tindall B."/>
            <person name="Pomrenke H.G."/>
            <person name="Brambilla E."/>
            <person name="Klenk H.-P."/>
            <person name="Eisen J.A."/>
        </authorList>
    </citation>
    <scope>NUCLEOTIDE SEQUENCE [LARGE SCALE GENOMIC DNA]</scope>
    <source>
        <strain>DSM 17132</strain>
    </source>
</reference>
<name>E4RW51_LEAB4</name>
<reference evidence="1 2" key="2">
    <citation type="journal article" date="2011" name="Stand. Genomic Sci.">
        <title>Complete genome sequence of Leadbetterella byssophila type strain (4M15).</title>
        <authorList>
            <person name="Abt B."/>
            <person name="Teshima H."/>
            <person name="Lucas S."/>
            <person name="Lapidus A."/>
            <person name="Del Rio T.G."/>
            <person name="Nolan M."/>
            <person name="Tice H."/>
            <person name="Cheng J.F."/>
            <person name="Pitluck S."/>
            <person name="Liolios K."/>
            <person name="Pagani I."/>
            <person name="Ivanova N."/>
            <person name="Mavromatis K."/>
            <person name="Pati A."/>
            <person name="Tapia R."/>
            <person name="Han C."/>
            <person name="Goodwin L."/>
            <person name="Chen A."/>
            <person name="Palaniappan K."/>
            <person name="Land M."/>
            <person name="Hauser L."/>
            <person name="Chang Y.J."/>
            <person name="Jeffries C.D."/>
            <person name="Rohde M."/>
            <person name="Goker M."/>
            <person name="Tindall B.J."/>
            <person name="Detter J.C."/>
            <person name="Woyke T."/>
            <person name="Bristow J."/>
            <person name="Eisen J.A."/>
            <person name="Markowitz V."/>
            <person name="Hugenholtz P."/>
            <person name="Klenk H.P."/>
            <person name="Kyrpides N.C."/>
        </authorList>
    </citation>
    <scope>NUCLEOTIDE SEQUENCE [LARGE SCALE GENOMIC DNA]</scope>
    <source>
        <strain evidence="2">DSM 17132 / JCM 16389 / KACC 11308 / NBRC 106382 / 4M15</strain>
    </source>
</reference>
<proteinExistence type="predicted"/>
<gene>
    <name evidence="1" type="ordered locus">Lbys_0417</name>
</gene>
<dbReference type="AlphaFoldDB" id="E4RW51"/>
<protein>
    <recommendedName>
        <fullName evidence="3">Nuclear transport factor 2 family protein</fullName>
    </recommendedName>
</protein>
<evidence type="ECO:0008006" key="3">
    <source>
        <dbReference type="Google" id="ProtNLM"/>
    </source>
</evidence>
<accession>E4RW51</accession>
<organism evidence="1 2">
    <name type="scientific">Leadbetterella byssophila (strain DSM 17132 / JCM 16389 / KACC 11308 / NBRC 106382 / 4M15)</name>
    <dbReference type="NCBI Taxonomy" id="649349"/>
    <lineage>
        <taxon>Bacteria</taxon>
        <taxon>Pseudomonadati</taxon>
        <taxon>Bacteroidota</taxon>
        <taxon>Cytophagia</taxon>
        <taxon>Cytophagales</taxon>
        <taxon>Leadbetterellaceae</taxon>
        <taxon>Leadbetterella</taxon>
    </lineage>
</organism>
<evidence type="ECO:0000313" key="1">
    <source>
        <dbReference type="EMBL" id="ADQ16194.1"/>
    </source>
</evidence>
<dbReference type="OrthoDB" id="6692273at2"/>
<evidence type="ECO:0000313" key="2">
    <source>
        <dbReference type="Proteomes" id="UP000007435"/>
    </source>
</evidence>